<dbReference type="GO" id="GO:0046872">
    <property type="term" value="F:metal ion binding"/>
    <property type="evidence" value="ECO:0007669"/>
    <property type="project" value="InterPro"/>
</dbReference>
<dbReference type="Pfam" id="PF18105">
    <property type="entry name" value="PGM1_C"/>
    <property type="match status" value="1"/>
</dbReference>
<evidence type="ECO:0000313" key="4">
    <source>
        <dbReference type="Proteomes" id="UP000033615"/>
    </source>
</evidence>
<name>A0A1V4CY83_9ACTN</name>
<sequence>MTTLIISNQRTEEMVGDLDILDADYRLYTGNQAQRMAWCLREGDVLVLPMGMKEGFLEYVVSHLRFSPHSVRVLTPPPGSMGDGILSRDRLLEKDFLAELREVVRLAGVDRVLPFHFESVVAVLARELGLDVTTPGFGLLDQGGGRLLNSKSTFRALAGGADIPVPDGIVCSAVEAAAEFLWEKLLSQGRSGILKRDLHVAGYGNEIVSPRADFEPVGAQRAVVVSDRGALDKYLKERWPWLTDNGRNPVVIERYFAGSDPICVEFNISEHGIELVGHGEMRVNGHVWPASSARNDTFPHLLEMAERLCESVRVMGYRGVASVDAIVVPDGKILVNEINCRVSGSTHIYQIRDRVVGSEYQNQRVLAERRRCSFPSFSRTLDALTASGLAYDPQARTGVLLTVDDSSPSGGHGEYCVVAETTTQAQQLEQEFSSLLRLL</sequence>
<dbReference type="AlphaFoldDB" id="A0A1V4CY83"/>
<dbReference type="Proteomes" id="UP000033615">
    <property type="component" value="Unassembled WGS sequence"/>
</dbReference>
<dbReference type="EMBL" id="LAKD02000095">
    <property type="protein sequence ID" value="OPF73158.1"/>
    <property type="molecule type" value="Genomic_DNA"/>
</dbReference>
<dbReference type="RefSeq" id="WP_053048752.1">
    <property type="nucleotide sequence ID" value="NZ_LAKD02000095.1"/>
</dbReference>
<dbReference type="GO" id="GO:0005524">
    <property type="term" value="F:ATP binding"/>
    <property type="evidence" value="ECO:0007669"/>
    <property type="project" value="UniProtKB-UniRule"/>
</dbReference>
<organism evidence="3 4">
    <name type="scientific">Streptomyces antioxidans</name>
    <dbReference type="NCBI Taxonomy" id="1507734"/>
    <lineage>
        <taxon>Bacteria</taxon>
        <taxon>Bacillati</taxon>
        <taxon>Actinomycetota</taxon>
        <taxon>Actinomycetes</taxon>
        <taxon>Kitasatosporales</taxon>
        <taxon>Streptomycetaceae</taxon>
        <taxon>Streptomyces</taxon>
    </lineage>
</organism>
<keyword evidence="1" id="KW-0067">ATP-binding</keyword>
<dbReference type="Gene3D" id="3.30.470.20">
    <property type="entry name" value="ATP-grasp fold, B domain"/>
    <property type="match status" value="1"/>
</dbReference>
<protein>
    <recommendedName>
        <fullName evidence="2">ATP-grasp domain-containing protein</fullName>
    </recommendedName>
</protein>
<keyword evidence="4" id="KW-1185">Reference proteome</keyword>
<keyword evidence="1" id="KW-0547">Nucleotide-binding</keyword>
<dbReference type="InterPro" id="IPR011761">
    <property type="entry name" value="ATP-grasp"/>
</dbReference>
<feature type="domain" description="ATP-grasp" evidence="2">
    <location>
        <begin position="155"/>
        <end position="369"/>
    </location>
</feature>
<evidence type="ECO:0000313" key="3">
    <source>
        <dbReference type="EMBL" id="OPF73158.1"/>
    </source>
</evidence>
<dbReference type="PROSITE" id="PS50975">
    <property type="entry name" value="ATP_GRASP"/>
    <property type="match status" value="1"/>
</dbReference>
<gene>
    <name evidence="3" type="ORF">VT50_0228840</name>
</gene>
<dbReference type="SUPFAM" id="SSF56059">
    <property type="entry name" value="Glutathione synthetase ATP-binding domain-like"/>
    <property type="match status" value="1"/>
</dbReference>
<evidence type="ECO:0000259" key="2">
    <source>
        <dbReference type="PROSITE" id="PS50975"/>
    </source>
</evidence>
<dbReference type="InterPro" id="IPR040754">
    <property type="entry name" value="PreAtp-grasp"/>
</dbReference>
<dbReference type="Pfam" id="PF18604">
    <property type="entry name" value="PreAtp-grasp"/>
    <property type="match status" value="1"/>
</dbReference>
<dbReference type="OrthoDB" id="581833at2"/>
<reference evidence="3" key="1">
    <citation type="submission" date="2016-12" db="EMBL/GenBank/DDBJ databases">
        <title>Genome sequence of Streptomyces antioxidans MUSC 164.</title>
        <authorList>
            <person name="Lee L.-H."/>
            <person name="Ser H.-L."/>
        </authorList>
    </citation>
    <scope>NUCLEOTIDE SEQUENCE [LARGE SCALE GENOMIC DNA]</scope>
    <source>
        <strain evidence="3">MUSC 164</strain>
    </source>
</reference>
<comment type="caution">
    <text evidence="3">The sequence shown here is derived from an EMBL/GenBank/DDBJ whole genome shotgun (WGS) entry which is preliminary data.</text>
</comment>
<evidence type="ECO:0000256" key="1">
    <source>
        <dbReference type="PROSITE-ProRule" id="PRU00409"/>
    </source>
</evidence>
<dbReference type="InterPro" id="IPR041356">
    <property type="entry name" value="PGM1_C"/>
</dbReference>
<accession>A0A1V4CY83</accession>
<proteinExistence type="predicted"/>